<evidence type="ECO:0000256" key="1">
    <source>
        <dbReference type="SAM" id="MobiDB-lite"/>
    </source>
</evidence>
<dbReference type="Proteomes" id="UP000683925">
    <property type="component" value="Unassembled WGS sequence"/>
</dbReference>
<proteinExistence type="predicted"/>
<evidence type="ECO:0000313" key="4">
    <source>
        <dbReference type="Proteomes" id="UP000683925"/>
    </source>
</evidence>
<organism evidence="3 4">
    <name type="scientific">Paramecium octaurelia</name>
    <dbReference type="NCBI Taxonomy" id="43137"/>
    <lineage>
        <taxon>Eukaryota</taxon>
        <taxon>Sar</taxon>
        <taxon>Alveolata</taxon>
        <taxon>Ciliophora</taxon>
        <taxon>Intramacronucleata</taxon>
        <taxon>Oligohymenophorea</taxon>
        <taxon>Peniculida</taxon>
        <taxon>Parameciidae</taxon>
        <taxon>Paramecium</taxon>
    </lineage>
</organism>
<evidence type="ECO:0000313" key="3">
    <source>
        <dbReference type="EMBL" id="CAD8137851.1"/>
    </source>
</evidence>
<dbReference type="InterPro" id="IPR018247">
    <property type="entry name" value="EF_Hand_1_Ca_BS"/>
</dbReference>
<dbReference type="InterPro" id="IPR002048">
    <property type="entry name" value="EF_hand_dom"/>
</dbReference>
<dbReference type="OrthoDB" id="299892at2759"/>
<accession>A0A8S1S9D2</accession>
<feature type="region of interest" description="Disordered" evidence="1">
    <location>
        <begin position="1"/>
        <end position="35"/>
    </location>
</feature>
<protein>
    <recommendedName>
        <fullName evidence="2">EF-hand domain-containing protein</fullName>
    </recommendedName>
</protein>
<sequence length="405" mass="46072">MSESDKQDPQSQSSSAKQPEESNQDVKVTSAWEKSSKELINSHQNKFDAFKSMADQSGTIDESHFTIGGEQKSEIFKRFDADHDGKITQQEWNQGWNNLDVQVLETQHKVAIAQQKMEILDALEAKVEPGLNISQRSQNQYHSMVDRVKNTSTLSGLTDIFNKKSPYREHEEYQESSNYDFRQKESNRPLDQLLQQFKTPNKIDILVETGSGNGSGKYIGSNKQTSKFGLVQGSASPGFNPATLRNDNQYNSKVHQQMNINIDIKDKNKSNKRREELANYMGKLGLGGNESISKSQISIEQPNSNVFERMKVYVNNIGSQYPRNQSQPGLNDLVNDKSFSTSTFKQQLKQYRKERGGEQQDTQATKFSKPPNFLENPLLQDQSLKSFHLKLMHSQGALNNKYTRI</sequence>
<dbReference type="GO" id="GO:0005509">
    <property type="term" value="F:calcium ion binding"/>
    <property type="evidence" value="ECO:0007669"/>
    <property type="project" value="InterPro"/>
</dbReference>
<dbReference type="Pfam" id="PF13202">
    <property type="entry name" value="EF-hand_5"/>
    <property type="match status" value="1"/>
</dbReference>
<comment type="caution">
    <text evidence="3">The sequence shown here is derived from an EMBL/GenBank/DDBJ whole genome shotgun (WGS) entry which is preliminary data.</text>
</comment>
<keyword evidence="4" id="KW-1185">Reference proteome</keyword>
<dbReference type="PROSITE" id="PS00018">
    <property type="entry name" value="EF_HAND_1"/>
    <property type="match status" value="1"/>
</dbReference>
<gene>
    <name evidence="3" type="ORF">POCTA_138.1.T0090057</name>
</gene>
<feature type="region of interest" description="Disordered" evidence="1">
    <location>
        <begin position="353"/>
        <end position="373"/>
    </location>
</feature>
<feature type="domain" description="EF-hand" evidence="2">
    <location>
        <begin position="67"/>
        <end position="102"/>
    </location>
</feature>
<evidence type="ECO:0000259" key="2">
    <source>
        <dbReference type="PROSITE" id="PS50222"/>
    </source>
</evidence>
<dbReference type="OMA" id="KSMADQS"/>
<dbReference type="EMBL" id="CAJJDP010000008">
    <property type="protein sequence ID" value="CAD8137851.1"/>
    <property type="molecule type" value="Genomic_DNA"/>
</dbReference>
<reference evidence="3" key="1">
    <citation type="submission" date="2021-01" db="EMBL/GenBank/DDBJ databases">
        <authorList>
            <consortium name="Genoscope - CEA"/>
            <person name="William W."/>
        </authorList>
    </citation>
    <scope>NUCLEOTIDE SEQUENCE</scope>
</reference>
<dbReference type="AlphaFoldDB" id="A0A8S1S9D2"/>
<dbReference type="PROSITE" id="PS50222">
    <property type="entry name" value="EF_HAND_2"/>
    <property type="match status" value="1"/>
</dbReference>
<name>A0A8S1S9D2_PAROT</name>